<gene>
    <name evidence="2" type="primary">AVEN_123514_1</name>
    <name evidence="2" type="ORF">NPIL_170701</name>
</gene>
<organism evidence="2 3">
    <name type="scientific">Nephila pilipes</name>
    <name type="common">Giant wood spider</name>
    <name type="synonym">Nephila maculata</name>
    <dbReference type="NCBI Taxonomy" id="299642"/>
    <lineage>
        <taxon>Eukaryota</taxon>
        <taxon>Metazoa</taxon>
        <taxon>Ecdysozoa</taxon>
        <taxon>Arthropoda</taxon>
        <taxon>Chelicerata</taxon>
        <taxon>Arachnida</taxon>
        <taxon>Araneae</taxon>
        <taxon>Araneomorphae</taxon>
        <taxon>Entelegynae</taxon>
        <taxon>Araneoidea</taxon>
        <taxon>Nephilidae</taxon>
        <taxon>Nephila</taxon>
    </lineage>
</organism>
<feature type="domain" description="Mut7-C RNAse" evidence="1">
    <location>
        <begin position="61"/>
        <end position="95"/>
    </location>
</feature>
<evidence type="ECO:0000259" key="1">
    <source>
        <dbReference type="Pfam" id="PF01927"/>
    </source>
</evidence>
<keyword evidence="3" id="KW-1185">Reference proteome</keyword>
<accession>A0A8X6QN17</accession>
<comment type="caution">
    <text evidence="2">The sequence shown here is derived from an EMBL/GenBank/DDBJ whole genome shotgun (WGS) entry which is preliminary data.</text>
</comment>
<evidence type="ECO:0000313" key="2">
    <source>
        <dbReference type="EMBL" id="GFU27657.1"/>
    </source>
</evidence>
<evidence type="ECO:0000313" key="3">
    <source>
        <dbReference type="Proteomes" id="UP000887013"/>
    </source>
</evidence>
<dbReference type="OrthoDB" id="18193at2759"/>
<dbReference type="InterPro" id="IPR002782">
    <property type="entry name" value="Mut7-C_RNAse_dom"/>
</dbReference>
<dbReference type="Pfam" id="PF01927">
    <property type="entry name" value="Mut7-C"/>
    <property type="match status" value="1"/>
</dbReference>
<protein>
    <submittedName>
        <fullName evidence="2">Mut7-C domain-containing protein</fullName>
    </submittedName>
</protein>
<proteinExistence type="predicted"/>
<reference evidence="2" key="1">
    <citation type="submission" date="2020-08" db="EMBL/GenBank/DDBJ databases">
        <title>Multicomponent nature underlies the extraordinary mechanical properties of spider dragline silk.</title>
        <authorList>
            <person name="Kono N."/>
            <person name="Nakamura H."/>
            <person name="Mori M."/>
            <person name="Yoshida Y."/>
            <person name="Ohtoshi R."/>
            <person name="Malay A.D."/>
            <person name="Moran D.A.P."/>
            <person name="Tomita M."/>
            <person name="Numata K."/>
            <person name="Arakawa K."/>
        </authorList>
    </citation>
    <scope>NUCLEOTIDE SEQUENCE</scope>
</reference>
<sequence length="135" mass="15702">MCNENMYVKVRNDELYSLWTKFVGSEIGKMNIGRKNSTVFKCDVTAMDGTVHKDMSVQLAAFSPQVFDHIQWFFLCSRCGKVYWEGSHLSRLKKSISKLIDVKRENRTIYNVSINALLMYFCNFCKMATRGTRTE</sequence>
<dbReference type="Proteomes" id="UP000887013">
    <property type="component" value="Unassembled WGS sequence"/>
</dbReference>
<dbReference type="AlphaFoldDB" id="A0A8X6QN17"/>
<dbReference type="EMBL" id="BMAW01128831">
    <property type="protein sequence ID" value="GFU27657.1"/>
    <property type="molecule type" value="Genomic_DNA"/>
</dbReference>
<name>A0A8X6QN17_NEPPI</name>